<reference evidence="6" key="2">
    <citation type="submission" date="2025-09" db="UniProtKB">
        <authorList>
            <consortium name="Ensembl"/>
        </authorList>
    </citation>
    <scope>IDENTIFICATION</scope>
</reference>
<name>A0A8B9UTP0_9AVES</name>
<dbReference type="AlphaFoldDB" id="A0A8B9UTP0"/>
<feature type="region of interest" description="Disordered" evidence="5">
    <location>
        <begin position="211"/>
        <end position="256"/>
    </location>
</feature>
<evidence type="ECO:0000313" key="6">
    <source>
        <dbReference type="Ensembl" id="ENSAZOP00000012010.1"/>
    </source>
</evidence>
<evidence type="ECO:0000313" key="7">
    <source>
        <dbReference type="Proteomes" id="UP000694549"/>
    </source>
</evidence>
<evidence type="ECO:0000256" key="4">
    <source>
        <dbReference type="ARBA" id="ARBA00045261"/>
    </source>
</evidence>
<dbReference type="PANTHER" id="PTHR34639:SF1">
    <property type="entry name" value="PROTEIN FLATTOP"/>
    <property type="match status" value="1"/>
</dbReference>
<sequence>MARHGTVWYCMAQYGMAQHGTALNGMAWHGMTWHQMARHGTAWYMAWHGVARRGRASPWGSFLGTWDMPSRIPPAKLNLTARSAPAAARLTACLRASTALTGACNGLRAEVTGKVGAPRCGGAWSPGDTHRDPSFWGAGRRFSSPGADFGGVLRSLGGEGGGSGDGDVGGGPLCSHGVLPTWCHHLPSLLVGSPRVPPKPGWWRCQQEELPAWRKPQSSGAELLPQPPLFPAAAAPQNPPLLPSAPLSPLRHPKSL</sequence>
<evidence type="ECO:0000256" key="1">
    <source>
        <dbReference type="ARBA" id="ARBA00009887"/>
    </source>
</evidence>
<dbReference type="Pfam" id="PF22611">
    <property type="entry name" value="CFAP126"/>
    <property type="match status" value="1"/>
</dbReference>
<dbReference type="Proteomes" id="UP000694549">
    <property type="component" value="Unplaced"/>
</dbReference>
<keyword evidence="7" id="KW-1185">Reference proteome</keyword>
<accession>A0A8B9UTP0</accession>
<dbReference type="GO" id="GO:0044782">
    <property type="term" value="P:cilium organization"/>
    <property type="evidence" value="ECO:0007669"/>
    <property type="project" value="TreeGrafter"/>
</dbReference>
<protein>
    <recommendedName>
        <fullName evidence="2">Protein Flattop</fullName>
    </recommendedName>
    <alternativeName>
        <fullName evidence="3">Cilia- and flagella-associated protein 126</fullName>
    </alternativeName>
</protein>
<dbReference type="Ensembl" id="ENSAZOT00000012838.1">
    <property type="protein sequence ID" value="ENSAZOP00000012010.1"/>
    <property type="gene ID" value="ENSAZOG00000007706.1"/>
</dbReference>
<evidence type="ECO:0000256" key="2">
    <source>
        <dbReference type="ARBA" id="ARBA00019181"/>
    </source>
</evidence>
<organism evidence="6 7">
    <name type="scientific">Anas zonorhyncha</name>
    <name type="common">Eastern spot-billed duck</name>
    <dbReference type="NCBI Taxonomy" id="75864"/>
    <lineage>
        <taxon>Eukaryota</taxon>
        <taxon>Metazoa</taxon>
        <taxon>Chordata</taxon>
        <taxon>Craniata</taxon>
        <taxon>Vertebrata</taxon>
        <taxon>Euteleostomi</taxon>
        <taxon>Archelosauria</taxon>
        <taxon>Archosauria</taxon>
        <taxon>Dinosauria</taxon>
        <taxon>Saurischia</taxon>
        <taxon>Theropoda</taxon>
        <taxon>Coelurosauria</taxon>
        <taxon>Aves</taxon>
        <taxon>Neognathae</taxon>
        <taxon>Galloanserae</taxon>
        <taxon>Anseriformes</taxon>
        <taxon>Anatidae</taxon>
        <taxon>Anatinae</taxon>
        <taxon>Anas</taxon>
    </lineage>
</organism>
<comment type="similarity">
    <text evidence="1">Belongs to the Flattop family.</text>
</comment>
<evidence type="ECO:0000256" key="5">
    <source>
        <dbReference type="SAM" id="MobiDB-lite"/>
    </source>
</evidence>
<evidence type="ECO:0000256" key="3">
    <source>
        <dbReference type="ARBA" id="ARBA00033306"/>
    </source>
</evidence>
<proteinExistence type="inferred from homology"/>
<dbReference type="InterPro" id="IPR038797">
    <property type="entry name" value="Fltp"/>
</dbReference>
<dbReference type="GO" id="GO:0036064">
    <property type="term" value="C:ciliary basal body"/>
    <property type="evidence" value="ECO:0007669"/>
    <property type="project" value="TreeGrafter"/>
</dbReference>
<dbReference type="PANTHER" id="PTHR34639">
    <property type="entry name" value="PROTEIN FLATTOP"/>
    <property type="match status" value="1"/>
</dbReference>
<comment type="function">
    <text evidence="4">Microtubule inner protein (MIP) part of the dynein-decorated doublet microtubules (DMTs) in cilia axoneme. Acts as a regulator of cilium basal body docking and positioning in mono- and multiciliated cells. Regulates basal body docking and cilia formation in multiciliated lung cells. Regulates kinocilium positioning and stereocilia bundle morphogenesis in the inner ear.</text>
</comment>
<reference evidence="6" key="1">
    <citation type="submission" date="2025-08" db="UniProtKB">
        <authorList>
            <consortium name="Ensembl"/>
        </authorList>
    </citation>
    <scope>IDENTIFICATION</scope>
</reference>